<feature type="repeat" description="ANK" evidence="6">
    <location>
        <begin position="456"/>
        <end position="488"/>
    </location>
</feature>
<dbReference type="PROSITE" id="PS50089">
    <property type="entry name" value="ZF_RING_2"/>
    <property type="match status" value="1"/>
</dbReference>
<evidence type="ECO:0000259" key="9">
    <source>
        <dbReference type="PROSITE" id="PS50089"/>
    </source>
</evidence>
<evidence type="ECO:0000256" key="1">
    <source>
        <dbReference type="ARBA" id="ARBA00022723"/>
    </source>
</evidence>
<keyword evidence="12" id="KW-1185">Reference proteome</keyword>
<dbReference type="Pfam" id="PF00533">
    <property type="entry name" value="BRCT"/>
    <property type="match status" value="1"/>
</dbReference>
<dbReference type="SMART" id="SM00248">
    <property type="entry name" value="ANK"/>
    <property type="match status" value="3"/>
</dbReference>
<dbReference type="SUPFAM" id="SSF48403">
    <property type="entry name" value="Ankyrin repeat"/>
    <property type="match status" value="1"/>
</dbReference>
<dbReference type="Proteomes" id="UP001159405">
    <property type="component" value="Unassembled WGS sequence"/>
</dbReference>
<dbReference type="CDD" id="cd17720">
    <property type="entry name" value="BRCT_Bard1_rpt2"/>
    <property type="match status" value="1"/>
</dbReference>
<evidence type="ECO:0000313" key="11">
    <source>
        <dbReference type="EMBL" id="CAH3176224.1"/>
    </source>
</evidence>
<dbReference type="InterPro" id="IPR002110">
    <property type="entry name" value="Ankyrin_rpt"/>
</dbReference>
<dbReference type="InterPro" id="IPR036770">
    <property type="entry name" value="Ankyrin_rpt-contain_sf"/>
</dbReference>
<feature type="domain" description="BRCT" evidence="10">
    <location>
        <begin position="602"/>
        <end position="687"/>
    </location>
</feature>
<keyword evidence="4" id="KW-0862">Zinc</keyword>
<dbReference type="Gene3D" id="1.25.40.20">
    <property type="entry name" value="Ankyrin repeat-containing domain"/>
    <property type="match status" value="1"/>
</dbReference>
<feature type="repeat" description="ANK" evidence="6">
    <location>
        <begin position="489"/>
        <end position="521"/>
    </location>
</feature>
<evidence type="ECO:0000259" key="10">
    <source>
        <dbReference type="PROSITE" id="PS50172"/>
    </source>
</evidence>
<dbReference type="InterPro" id="IPR036420">
    <property type="entry name" value="BRCT_dom_sf"/>
</dbReference>
<evidence type="ECO:0000256" key="4">
    <source>
        <dbReference type="ARBA" id="ARBA00022833"/>
    </source>
</evidence>
<reference evidence="11 12" key="1">
    <citation type="submission" date="2022-05" db="EMBL/GenBank/DDBJ databases">
        <authorList>
            <consortium name="Genoscope - CEA"/>
            <person name="William W."/>
        </authorList>
    </citation>
    <scope>NUCLEOTIDE SEQUENCE [LARGE SCALE GENOMIC DNA]</scope>
</reference>
<dbReference type="InterPro" id="IPR039503">
    <property type="entry name" value="BARD1_Znf-RING"/>
</dbReference>
<feature type="region of interest" description="Disordered" evidence="8">
    <location>
        <begin position="125"/>
        <end position="164"/>
    </location>
</feature>
<feature type="compositionally biased region" description="Polar residues" evidence="8">
    <location>
        <begin position="437"/>
        <end position="451"/>
    </location>
</feature>
<dbReference type="PANTHER" id="PTHR24171:SF8">
    <property type="entry name" value="BRCA1-ASSOCIATED RING DOMAIN PROTEIN 1"/>
    <property type="match status" value="1"/>
</dbReference>
<evidence type="ECO:0008006" key="13">
    <source>
        <dbReference type="Google" id="ProtNLM"/>
    </source>
</evidence>
<dbReference type="PROSITE" id="PS50297">
    <property type="entry name" value="ANK_REP_REGION"/>
    <property type="match status" value="3"/>
</dbReference>
<evidence type="ECO:0000256" key="8">
    <source>
        <dbReference type="SAM" id="MobiDB-lite"/>
    </source>
</evidence>
<keyword evidence="1" id="KW-0479">Metal-binding</keyword>
<dbReference type="InterPro" id="IPR013083">
    <property type="entry name" value="Znf_RING/FYVE/PHD"/>
</dbReference>
<dbReference type="PROSITE" id="PS50172">
    <property type="entry name" value="BRCT"/>
    <property type="match status" value="2"/>
</dbReference>
<evidence type="ECO:0000256" key="3">
    <source>
        <dbReference type="ARBA" id="ARBA00022771"/>
    </source>
</evidence>
<proteinExistence type="predicted"/>
<dbReference type="Gene3D" id="3.30.40.10">
    <property type="entry name" value="Zinc/RING finger domain, C3HC4 (zinc finger)"/>
    <property type="match status" value="1"/>
</dbReference>
<feature type="domain" description="RING-type" evidence="9">
    <location>
        <begin position="55"/>
        <end position="93"/>
    </location>
</feature>
<name>A0ABN8RA09_9CNID</name>
<dbReference type="EMBL" id="CALNXK010000210">
    <property type="protein sequence ID" value="CAH3176224.1"/>
    <property type="molecule type" value="Genomic_DNA"/>
</dbReference>
<feature type="repeat" description="ANK" evidence="6">
    <location>
        <begin position="523"/>
        <end position="555"/>
    </location>
</feature>
<dbReference type="PRINTS" id="PR01415">
    <property type="entry name" value="ANKYRIN"/>
</dbReference>
<protein>
    <recommendedName>
        <fullName evidence="13">BRCA1-associated RING domain protein 1</fullName>
    </recommendedName>
</protein>
<feature type="region of interest" description="Disordered" evidence="8">
    <location>
        <begin position="373"/>
        <end position="459"/>
    </location>
</feature>
<dbReference type="SMART" id="SM00184">
    <property type="entry name" value="RING"/>
    <property type="match status" value="1"/>
</dbReference>
<keyword evidence="3 7" id="KW-0863">Zinc-finger</keyword>
<gene>
    <name evidence="11" type="ORF">PLOB_00017975</name>
</gene>
<evidence type="ECO:0000256" key="6">
    <source>
        <dbReference type="PROSITE-ProRule" id="PRU00023"/>
    </source>
</evidence>
<dbReference type="SUPFAM" id="SSF57850">
    <property type="entry name" value="RING/U-box"/>
    <property type="match status" value="1"/>
</dbReference>
<evidence type="ECO:0000256" key="2">
    <source>
        <dbReference type="ARBA" id="ARBA00022737"/>
    </source>
</evidence>
<dbReference type="SMART" id="SM00292">
    <property type="entry name" value="BRCT"/>
    <property type="match status" value="2"/>
</dbReference>
<sequence length="834" mass="92623">MLCTRNFFHQRLADFSVDFSFICFFYSTLKRNSFKMIGWQNTRNALGKLEELLTCKICANLVSDPCSLEACDHIFCRNCIKKLVGADSKCPECGAFSWVKDMKTNRQLANTVNMCAKIRMLVGSDDDSDNSRNKAHATSEETQATDDQESDSYQFSPPEESTAKSINCDVALQENSICNERVFKKPAMKTYGKTKKGTLQKCMQNNSEEHVDTNAVGNKLEQSDQKVLTCKGGKPSKSKKGKSVLPKGNETVVSDTKVPERVEIKEKCFGRKLRKERVKRTASSVAVSSSNDEEIENAKEIEKKLIESGDNLQFGVNNEDDNIEMEEYTDTECFTQVKSRDECKESSALEANTGPLDEVEGTPEEVRSILRTRAQRRKLQGQRVGTPPKAKPQKEQVHVTLSDIGDKQTSSREKTTKHSTETPVEQGKNKRKLPDQNFCSPQSSISCSPGTKRNKRGETPLQVATIKGCLETVKKLLGEGADPNTKDHAGWTPLHEACNHGYLAIAELLLDHGAMIDIPGGFDHDTPLHDAVTNGRLEIVRLLLSRGAPLDVRNKRGLFPKDYAATEEMKSVLSTTTPMKDSGSSNRMTSASLGTKANSPKVLLATGLSSGQKTKLQRCSQILNAKIVNEFSLSVTHIVTATNSKGVCPRTIKYLNGVVTGKWIVNYDWIEKCLRRKAWIDETAYEIKGTNDAAVEAPKRARINSVKQLPGLFDGCQFYFYGEFCPPHPPKEDLIQMVKFGGGKILSREPKPDVDETLCLPTSQKANVTAVTLAPVAYHANPTSRNYRCTQYVIYDSLADKKPHIWSTDSVCTVPVTWLMDCASNFAILELDLD</sequence>
<feature type="domain" description="BRCT" evidence="10">
    <location>
        <begin position="708"/>
        <end position="834"/>
    </location>
</feature>
<dbReference type="InterPro" id="IPR001357">
    <property type="entry name" value="BRCT_dom"/>
</dbReference>
<dbReference type="InterPro" id="IPR001841">
    <property type="entry name" value="Znf_RING"/>
</dbReference>
<feature type="compositionally biased region" description="Basic and acidic residues" evidence="8">
    <location>
        <begin position="404"/>
        <end position="420"/>
    </location>
</feature>
<dbReference type="PANTHER" id="PTHR24171">
    <property type="entry name" value="ANKYRIN REPEAT DOMAIN-CONTAINING PROTEIN 39-RELATED"/>
    <property type="match status" value="1"/>
</dbReference>
<feature type="region of interest" description="Disordered" evidence="8">
    <location>
        <begin position="570"/>
        <end position="593"/>
    </location>
</feature>
<evidence type="ECO:0000256" key="7">
    <source>
        <dbReference type="PROSITE-ProRule" id="PRU00175"/>
    </source>
</evidence>
<feature type="region of interest" description="Disordered" evidence="8">
    <location>
        <begin position="229"/>
        <end position="252"/>
    </location>
</feature>
<dbReference type="InterPro" id="IPR017907">
    <property type="entry name" value="Znf_RING_CS"/>
</dbReference>
<dbReference type="Gene3D" id="3.40.50.10190">
    <property type="entry name" value="BRCT domain"/>
    <property type="match status" value="2"/>
</dbReference>
<dbReference type="PROSITE" id="PS50088">
    <property type="entry name" value="ANK_REPEAT"/>
    <property type="match status" value="3"/>
</dbReference>
<dbReference type="PROSITE" id="PS00518">
    <property type="entry name" value="ZF_RING_1"/>
    <property type="match status" value="1"/>
</dbReference>
<organism evidence="11 12">
    <name type="scientific">Porites lobata</name>
    <dbReference type="NCBI Taxonomy" id="104759"/>
    <lineage>
        <taxon>Eukaryota</taxon>
        <taxon>Metazoa</taxon>
        <taxon>Cnidaria</taxon>
        <taxon>Anthozoa</taxon>
        <taxon>Hexacorallia</taxon>
        <taxon>Scleractinia</taxon>
        <taxon>Fungiina</taxon>
        <taxon>Poritidae</taxon>
        <taxon>Porites</taxon>
    </lineage>
</organism>
<feature type="region of interest" description="Disordered" evidence="8">
    <location>
        <begin position="345"/>
        <end position="364"/>
    </location>
</feature>
<dbReference type="CDD" id="cd17734">
    <property type="entry name" value="BRCT_Bard1_rpt1"/>
    <property type="match status" value="1"/>
</dbReference>
<dbReference type="Pfam" id="PF14835">
    <property type="entry name" value="zf-RING_6"/>
    <property type="match status" value="1"/>
</dbReference>
<comment type="caution">
    <text evidence="11">The sequence shown here is derived from an EMBL/GenBank/DDBJ whole genome shotgun (WGS) entry which is preliminary data.</text>
</comment>
<dbReference type="SUPFAM" id="SSF52113">
    <property type="entry name" value="BRCT domain"/>
    <property type="match status" value="2"/>
</dbReference>
<keyword evidence="2" id="KW-0677">Repeat</keyword>
<evidence type="ECO:0000256" key="5">
    <source>
        <dbReference type="ARBA" id="ARBA00023043"/>
    </source>
</evidence>
<evidence type="ECO:0000313" key="12">
    <source>
        <dbReference type="Proteomes" id="UP001159405"/>
    </source>
</evidence>
<dbReference type="Pfam" id="PF12796">
    <property type="entry name" value="Ank_2"/>
    <property type="match status" value="1"/>
</dbReference>
<feature type="compositionally biased region" description="Polar residues" evidence="8">
    <location>
        <begin position="572"/>
        <end position="593"/>
    </location>
</feature>
<accession>A0ABN8RA09</accession>
<keyword evidence="5 6" id="KW-0040">ANK repeat</keyword>